<dbReference type="AlphaFoldDB" id="A0ABD3HTY9"/>
<organism evidence="1 2">
    <name type="scientific">Riccia sorocarpa</name>
    <dbReference type="NCBI Taxonomy" id="122646"/>
    <lineage>
        <taxon>Eukaryota</taxon>
        <taxon>Viridiplantae</taxon>
        <taxon>Streptophyta</taxon>
        <taxon>Embryophyta</taxon>
        <taxon>Marchantiophyta</taxon>
        <taxon>Marchantiopsida</taxon>
        <taxon>Marchantiidae</taxon>
        <taxon>Marchantiales</taxon>
        <taxon>Ricciaceae</taxon>
        <taxon>Riccia</taxon>
    </lineage>
</organism>
<dbReference type="Proteomes" id="UP001633002">
    <property type="component" value="Unassembled WGS sequence"/>
</dbReference>
<name>A0ABD3HTY9_9MARC</name>
<comment type="caution">
    <text evidence="1">The sequence shown here is derived from an EMBL/GenBank/DDBJ whole genome shotgun (WGS) entry which is preliminary data.</text>
</comment>
<gene>
    <name evidence="1" type="ORF">R1sor_006475</name>
</gene>
<proteinExistence type="predicted"/>
<evidence type="ECO:0000313" key="1">
    <source>
        <dbReference type="EMBL" id="KAL3692824.1"/>
    </source>
</evidence>
<accession>A0ABD3HTY9</accession>
<dbReference type="EMBL" id="JBJQOH010000003">
    <property type="protein sequence ID" value="KAL3692824.1"/>
    <property type="molecule type" value="Genomic_DNA"/>
</dbReference>
<protein>
    <submittedName>
        <fullName evidence="1">Uncharacterized protein</fullName>
    </submittedName>
</protein>
<keyword evidence="2" id="KW-1185">Reference proteome</keyword>
<sequence>MNSGFASTGTQSANEFNAVIRNVYERNMKQWEKWVDQTSDKKCRMVQEVRQHFKNGTQLNDSTIKMKL</sequence>
<evidence type="ECO:0000313" key="2">
    <source>
        <dbReference type="Proteomes" id="UP001633002"/>
    </source>
</evidence>
<reference evidence="1 2" key="1">
    <citation type="submission" date="2024-09" db="EMBL/GenBank/DDBJ databases">
        <title>Chromosome-scale assembly of Riccia sorocarpa.</title>
        <authorList>
            <person name="Paukszto L."/>
        </authorList>
    </citation>
    <scope>NUCLEOTIDE SEQUENCE [LARGE SCALE GENOMIC DNA]</scope>
    <source>
        <strain evidence="1">LP-2024</strain>
        <tissue evidence="1">Aerial parts of the thallus</tissue>
    </source>
</reference>